<keyword evidence="4" id="KW-0472">Membrane</keyword>
<evidence type="ECO:0000259" key="6">
    <source>
        <dbReference type="PROSITE" id="PS52015"/>
    </source>
</evidence>
<feature type="compositionally biased region" description="Pro residues" evidence="5">
    <location>
        <begin position="164"/>
        <end position="190"/>
    </location>
</feature>
<dbReference type="Pfam" id="PF03544">
    <property type="entry name" value="TonB_C"/>
    <property type="match status" value="1"/>
</dbReference>
<dbReference type="AlphaFoldDB" id="A0A379N0U2"/>
<proteinExistence type="predicted"/>
<dbReference type="PRINTS" id="PR01217">
    <property type="entry name" value="PRICHEXTENSN"/>
</dbReference>
<feature type="compositionally biased region" description="Pro residues" evidence="5">
    <location>
        <begin position="85"/>
        <end position="116"/>
    </location>
</feature>
<dbReference type="InterPro" id="IPR037682">
    <property type="entry name" value="TonB_C"/>
</dbReference>
<evidence type="ECO:0000256" key="1">
    <source>
        <dbReference type="ARBA" id="ARBA00004167"/>
    </source>
</evidence>
<evidence type="ECO:0000313" key="7">
    <source>
        <dbReference type="EMBL" id="SUE40726.1"/>
    </source>
</evidence>
<dbReference type="NCBIfam" id="TIGR01352">
    <property type="entry name" value="tonB_Cterm"/>
    <property type="match status" value="1"/>
</dbReference>
<dbReference type="GO" id="GO:0016020">
    <property type="term" value="C:membrane"/>
    <property type="evidence" value="ECO:0007669"/>
    <property type="project" value="UniProtKB-SubCell"/>
</dbReference>
<sequence length="310" mass="31613">MKAARPVAEKAVRPLRPGARPLRRTFGRAPAWAPPLSLLLHGAALAALLGLLAPEAVHEPVRMTGIPLVWVGEGEGSTARRLAELPPPASPSPPEAPETPPVPPIPEAAPVPPLARPGPAQAAPDTPPAPEAGSLPLPPPDLPSPVAAPAPGQGASPLALDELPLPPPPPSPPQRRPAPPPPAQAAPQPDPGRAKLALDASVGGLRLGAGSGGLPGESRGPAMPAAGCAEAIGLPPAGIGHRNAGFVGLRLRLSDNGRVVEAKVAVSSGFPALDDWARTRIKRCRFAPALRDGRPVWSSYNTSVYFDEAH</sequence>
<dbReference type="SUPFAM" id="SSF74653">
    <property type="entry name" value="TolA/TonB C-terminal domain"/>
    <property type="match status" value="1"/>
</dbReference>
<dbReference type="PROSITE" id="PS52015">
    <property type="entry name" value="TONB_CTD"/>
    <property type="match status" value="1"/>
</dbReference>
<comment type="subcellular location">
    <subcellularLocation>
        <location evidence="1">Membrane</location>
        <topology evidence="1">Single-pass membrane protein</topology>
    </subcellularLocation>
</comment>
<reference evidence="7 8" key="1">
    <citation type="submission" date="2018-06" db="EMBL/GenBank/DDBJ databases">
        <authorList>
            <consortium name="Pathogen Informatics"/>
            <person name="Doyle S."/>
        </authorList>
    </citation>
    <scope>NUCLEOTIDE SEQUENCE [LARGE SCALE GENOMIC DNA]</scope>
    <source>
        <strain evidence="7 8">NCTC13291</strain>
    </source>
</reference>
<feature type="domain" description="TonB C-terminal" evidence="6">
    <location>
        <begin position="219"/>
        <end position="310"/>
    </location>
</feature>
<feature type="compositionally biased region" description="Low complexity" evidence="5">
    <location>
        <begin position="149"/>
        <end position="163"/>
    </location>
</feature>
<evidence type="ECO:0000256" key="3">
    <source>
        <dbReference type="ARBA" id="ARBA00022989"/>
    </source>
</evidence>
<evidence type="ECO:0000256" key="2">
    <source>
        <dbReference type="ARBA" id="ARBA00022692"/>
    </source>
</evidence>
<accession>A0A379N0U2</accession>
<feature type="compositionally biased region" description="Pro residues" evidence="5">
    <location>
        <begin position="125"/>
        <end position="148"/>
    </location>
</feature>
<evidence type="ECO:0000256" key="4">
    <source>
        <dbReference type="ARBA" id="ARBA00023136"/>
    </source>
</evidence>
<dbReference type="Proteomes" id="UP000254919">
    <property type="component" value="Unassembled WGS sequence"/>
</dbReference>
<gene>
    <name evidence="7" type="primary">bag</name>
    <name evidence="7" type="ORF">NCTC13291_02295</name>
</gene>
<evidence type="ECO:0000313" key="8">
    <source>
        <dbReference type="Proteomes" id="UP000254919"/>
    </source>
</evidence>
<name>A0A379N0U2_9PROT</name>
<evidence type="ECO:0000256" key="5">
    <source>
        <dbReference type="SAM" id="MobiDB-lite"/>
    </source>
</evidence>
<keyword evidence="2" id="KW-0812">Transmembrane</keyword>
<protein>
    <submittedName>
        <fullName evidence="7">Beta antigen</fullName>
    </submittedName>
</protein>
<keyword evidence="3" id="KW-1133">Transmembrane helix</keyword>
<dbReference type="Gene3D" id="3.30.1150.10">
    <property type="match status" value="1"/>
</dbReference>
<dbReference type="EMBL" id="UGVN01000001">
    <property type="protein sequence ID" value="SUE40726.1"/>
    <property type="molecule type" value="Genomic_DNA"/>
</dbReference>
<dbReference type="InterPro" id="IPR006260">
    <property type="entry name" value="TonB/TolA_C"/>
</dbReference>
<dbReference type="GO" id="GO:0055085">
    <property type="term" value="P:transmembrane transport"/>
    <property type="evidence" value="ECO:0007669"/>
    <property type="project" value="InterPro"/>
</dbReference>
<feature type="region of interest" description="Disordered" evidence="5">
    <location>
        <begin position="81"/>
        <end position="195"/>
    </location>
</feature>
<organism evidence="7 8">
    <name type="scientific">Roseomonas mucosa</name>
    <dbReference type="NCBI Taxonomy" id="207340"/>
    <lineage>
        <taxon>Bacteria</taxon>
        <taxon>Pseudomonadati</taxon>
        <taxon>Pseudomonadota</taxon>
        <taxon>Alphaproteobacteria</taxon>
        <taxon>Acetobacterales</taxon>
        <taxon>Roseomonadaceae</taxon>
        <taxon>Roseomonas</taxon>
    </lineage>
</organism>